<reference evidence="2 3" key="1">
    <citation type="submission" date="2023-03" db="EMBL/GenBank/DDBJ databases">
        <title>High-quality genome of Scylla paramamosain provides insights in environmental adaptation.</title>
        <authorList>
            <person name="Zhang L."/>
        </authorList>
    </citation>
    <scope>NUCLEOTIDE SEQUENCE [LARGE SCALE GENOMIC DNA]</scope>
    <source>
        <strain evidence="2">LZ_2023a</strain>
        <tissue evidence="2">Muscle</tissue>
    </source>
</reference>
<feature type="compositionally biased region" description="Polar residues" evidence="1">
    <location>
        <begin position="35"/>
        <end position="47"/>
    </location>
</feature>
<feature type="region of interest" description="Disordered" evidence="1">
    <location>
        <begin position="35"/>
        <end position="72"/>
    </location>
</feature>
<protein>
    <submittedName>
        <fullName evidence="2">Uncharacterized protein</fullName>
    </submittedName>
</protein>
<feature type="compositionally biased region" description="Low complexity" evidence="1">
    <location>
        <begin position="55"/>
        <end position="72"/>
    </location>
</feature>
<evidence type="ECO:0000256" key="1">
    <source>
        <dbReference type="SAM" id="MobiDB-lite"/>
    </source>
</evidence>
<dbReference type="Proteomes" id="UP001487740">
    <property type="component" value="Unassembled WGS sequence"/>
</dbReference>
<proteinExistence type="predicted"/>
<keyword evidence="3" id="KW-1185">Reference proteome</keyword>
<comment type="caution">
    <text evidence="2">The sequence shown here is derived from an EMBL/GenBank/DDBJ whole genome shotgun (WGS) entry which is preliminary data.</text>
</comment>
<name>A0AAW0TLK8_SCYPA</name>
<gene>
    <name evidence="2" type="ORF">O3P69_020103</name>
</gene>
<dbReference type="EMBL" id="JARAKH010000029">
    <property type="protein sequence ID" value="KAK8387963.1"/>
    <property type="molecule type" value="Genomic_DNA"/>
</dbReference>
<evidence type="ECO:0000313" key="3">
    <source>
        <dbReference type="Proteomes" id="UP001487740"/>
    </source>
</evidence>
<dbReference type="AlphaFoldDB" id="A0AAW0TLK8"/>
<accession>A0AAW0TLK8</accession>
<organism evidence="2 3">
    <name type="scientific">Scylla paramamosain</name>
    <name type="common">Mud crab</name>
    <dbReference type="NCBI Taxonomy" id="85552"/>
    <lineage>
        <taxon>Eukaryota</taxon>
        <taxon>Metazoa</taxon>
        <taxon>Ecdysozoa</taxon>
        <taxon>Arthropoda</taxon>
        <taxon>Crustacea</taxon>
        <taxon>Multicrustacea</taxon>
        <taxon>Malacostraca</taxon>
        <taxon>Eumalacostraca</taxon>
        <taxon>Eucarida</taxon>
        <taxon>Decapoda</taxon>
        <taxon>Pleocyemata</taxon>
        <taxon>Brachyura</taxon>
        <taxon>Eubrachyura</taxon>
        <taxon>Portunoidea</taxon>
        <taxon>Portunidae</taxon>
        <taxon>Portuninae</taxon>
        <taxon>Scylla</taxon>
    </lineage>
</organism>
<sequence length="72" mass="7919">MKDTGVHCLAGWIRLLPPVMLRTCRRDGVTSSFIVDSDKTQNPTNPDRQPLGNVLRARLPHSSPSLSRPALA</sequence>
<evidence type="ECO:0000313" key="2">
    <source>
        <dbReference type="EMBL" id="KAK8387963.1"/>
    </source>
</evidence>